<evidence type="ECO:0000313" key="5">
    <source>
        <dbReference type="Proteomes" id="UP000433104"/>
    </source>
</evidence>
<dbReference type="PANTHER" id="PTHR30204:SF15">
    <property type="entry name" value="BLL5018 PROTEIN"/>
    <property type="match status" value="1"/>
</dbReference>
<dbReference type="GO" id="GO:0003677">
    <property type="term" value="F:DNA binding"/>
    <property type="evidence" value="ECO:0007669"/>
    <property type="project" value="UniProtKB-KW"/>
</dbReference>
<evidence type="ECO:0000256" key="1">
    <source>
        <dbReference type="ARBA" id="ARBA00023125"/>
    </source>
</evidence>
<name>A0A844ZD45_9SPHN</name>
<dbReference type="Gene3D" id="1.10.1660.10">
    <property type="match status" value="1"/>
</dbReference>
<dbReference type="InterPro" id="IPR009061">
    <property type="entry name" value="DNA-bd_dom_put_sf"/>
</dbReference>
<feature type="domain" description="HTH merR-type" evidence="3">
    <location>
        <begin position="14"/>
        <end position="84"/>
    </location>
</feature>
<keyword evidence="1" id="KW-0238">DNA-binding</keyword>
<keyword evidence="5" id="KW-1185">Reference proteome</keyword>
<dbReference type="EMBL" id="WTYW01000001">
    <property type="protein sequence ID" value="MXO85698.1"/>
    <property type="molecule type" value="Genomic_DNA"/>
</dbReference>
<evidence type="ECO:0000313" key="4">
    <source>
        <dbReference type="EMBL" id="MXO85698.1"/>
    </source>
</evidence>
<reference evidence="4 5" key="1">
    <citation type="submission" date="2019-12" db="EMBL/GenBank/DDBJ databases">
        <title>Genomic-based taxomic classification of the family Erythrobacteraceae.</title>
        <authorList>
            <person name="Xu L."/>
        </authorList>
    </citation>
    <scope>NUCLEOTIDE SEQUENCE [LARGE SCALE GENOMIC DNA]</scope>
    <source>
        <strain evidence="4 5">MCCC 1A09962</strain>
    </source>
</reference>
<evidence type="ECO:0000259" key="3">
    <source>
        <dbReference type="PROSITE" id="PS50937"/>
    </source>
</evidence>
<feature type="compositionally biased region" description="Basic and acidic residues" evidence="2">
    <location>
        <begin position="124"/>
        <end position="141"/>
    </location>
</feature>
<dbReference type="InterPro" id="IPR047057">
    <property type="entry name" value="MerR_fam"/>
</dbReference>
<dbReference type="RefSeq" id="WP_160682071.1">
    <property type="nucleotide sequence ID" value="NZ_WTYW01000001.1"/>
</dbReference>
<comment type="caution">
    <text evidence="4">The sequence shown here is derived from an EMBL/GenBank/DDBJ whole genome shotgun (WGS) entry which is preliminary data.</text>
</comment>
<evidence type="ECO:0000256" key="2">
    <source>
        <dbReference type="SAM" id="MobiDB-lite"/>
    </source>
</evidence>
<dbReference type="InterPro" id="IPR000551">
    <property type="entry name" value="MerR-type_HTH_dom"/>
</dbReference>
<dbReference type="OrthoDB" id="9810140at2"/>
<dbReference type="Pfam" id="PF13411">
    <property type="entry name" value="MerR_1"/>
    <property type="match status" value="1"/>
</dbReference>
<gene>
    <name evidence="4" type="ORF">GRI38_06595</name>
</gene>
<dbReference type="AlphaFoldDB" id="A0A844ZD45"/>
<feature type="region of interest" description="Disordered" evidence="2">
    <location>
        <begin position="86"/>
        <end position="141"/>
    </location>
</feature>
<protein>
    <submittedName>
        <fullName evidence="4">MerR family transcriptional regulator</fullName>
    </submittedName>
</protein>
<dbReference type="Proteomes" id="UP000433104">
    <property type="component" value="Unassembled WGS sequence"/>
</dbReference>
<accession>A0A844ZD45</accession>
<dbReference type="PANTHER" id="PTHR30204">
    <property type="entry name" value="REDOX-CYCLING DRUG-SENSING TRANSCRIPTIONAL ACTIVATOR SOXR"/>
    <property type="match status" value="1"/>
</dbReference>
<sequence length="159" mass="17656">MDIEFDDGKEPGAMRTIGEVSAALGIKPHVLRYWEQQFPSLKPLKRSGSRRYYRANDVALIQRIDQLVNREGYTIKGAKKALAKWHPDSDTAAPTVAQSDVASPGIEASGDDQQGKEASVFFTEEDKTAKRDGYGNKSNEDDLIDELKSIRQSLKNAID</sequence>
<dbReference type="SUPFAM" id="SSF46955">
    <property type="entry name" value="Putative DNA-binding domain"/>
    <property type="match status" value="1"/>
</dbReference>
<dbReference type="PROSITE" id="PS50937">
    <property type="entry name" value="HTH_MERR_2"/>
    <property type="match status" value="1"/>
</dbReference>
<dbReference type="SMART" id="SM00422">
    <property type="entry name" value="HTH_MERR"/>
    <property type="match status" value="1"/>
</dbReference>
<dbReference type="CDD" id="cd04765">
    <property type="entry name" value="HTH_MlrA-like_sg2"/>
    <property type="match status" value="1"/>
</dbReference>
<organism evidence="4 5">
    <name type="scientific">Parapontixanthobacter aurantiacus</name>
    <dbReference type="NCBI Taxonomy" id="1463599"/>
    <lineage>
        <taxon>Bacteria</taxon>
        <taxon>Pseudomonadati</taxon>
        <taxon>Pseudomonadota</taxon>
        <taxon>Alphaproteobacteria</taxon>
        <taxon>Sphingomonadales</taxon>
        <taxon>Erythrobacteraceae</taxon>
        <taxon>Parapontixanthobacter</taxon>
    </lineage>
</organism>
<proteinExistence type="predicted"/>
<dbReference type="GO" id="GO:0003700">
    <property type="term" value="F:DNA-binding transcription factor activity"/>
    <property type="evidence" value="ECO:0007669"/>
    <property type="project" value="InterPro"/>
</dbReference>